<evidence type="ECO:0000259" key="3">
    <source>
        <dbReference type="PROSITE" id="PS50893"/>
    </source>
</evidence>
<dbReference type="PANTHER" id="PTHR43038">
    <property type="entry name" value="ATP-BINDING CASSETTE, SUB-FAMILY H, MEMBER 1"/>
    <property type="match status" value="1"/>
</dbReference>
<dbReference type="HOGENOM" id="CLU_000604_1_2_9"/>
<dbReference type="PROSITE" id="PS50893">
    <property type="entry name" value="ABC_TRANSPORTER_2"/>
    <property type="match status" value="1"/>
</dbReference>
<dbReference type="SMART" id="SM00382">
    <property type="entry name" value="AAA"/>
    <property type="match status" value="1"/>
</dbReference>
<accession>A0A0E1XLV7</accession>
<dbReference type="GO" id="GO:0005524">
    <property type="term" value="F:ATP binding"/>
    <property type="evidence" value="ECO:0007669"/>
    <property type="project" value="UniProtKB-KW"/>
</dbReference>
<dbReference type="InterPro" id="IPR003439">
    <property type="entry name" value="ABC_transporter-like_ATP-bd"/>
</dbReference>
<comment type="caution">
    <text evidence="4">The sequence shown here is derived from an EMBL/GenBank/DDBJ whole genome shotgun (WGS) entry which is preliminary data.</text>
</comment>
<dbReference type="InterPro" id="IPR003593">
    <property type="entry name" value="AAA+_ATPase"/>
</dbReference>
<evidence type="ECO:0000256" key="2">
    <source>
        <dbReference type="ARBA" id="ARBA00022840"/>
    </source>
</evidence>
<sequence>MYLNFGGVIMEATIAKLDKVVKTYNKHHVLNEISMSINKGELLGLIGPSGSGKTTTIKCLLGMEKIDSGSAEIFAHKMPNRKALNRLGYMGQTDALYENLTAHENLEFYGRLSGLKGNILKDNIEKHIVLVNLEQALNKKVAQFSGGMKRRLSLAITLLAEPELIILDEPTVGIDPKLRQQIWQQFKQMTKDGKSVVITTHVMDEAERCDKVGLIVDGRIFAIDTPTNLKQRFNVDTIEAVFIKAEEVCQS</sequence>
<dbReference type="InterPro" id="IPR017871">
    <property type="entry name" value="ABC_transporter-like_CS"/>
</dbReference>
<dbReference type="InterPro" id="IPR027417">
    <property type="entry name" value="P-loop_NTPase"/>
</dbReference>
<dbReference type="CDD" id="cd03263">
    <property type="entry name" value="ABC_subfamily_A"/>
    <property type="match status" value="1"/>
</dbReference>
<dbReference type="GO" id="GO:0016887">
    <property type="term" value="F:ATP hydrolysis activity"/>
    <property type="evidence" value="ECO:0007669"/>
    <property type="project" value="InterPro"/>
</dbReference>
<name>A0A0E1XLV7_STAAU</name>
<reference evidence="4" key="1">
    <citation type="submission" date="2010-05" db="EMBL/GenBank/DDBJ databases">
        <authorList>
            <person name="Muzny D."/>
            <person name="Qin X."/>
            <person name="Buhay C."/>
            <person name="Dugan-Rocha S."/>
            <person name="Ding Y."/>
            <person name="Chen G."/>
            <person name="Hawes A."/>
            <person name="Holder M."/>
            <person name="Jhangiani S."/>
            <person name="Johnson A."/>
            <person name="Khan Z."/>
            <person name="Li Z."/>
            <person name="Liu W."/>
            <person name="Liu X."/>
            <person name="Perez L."/>
            <person name="Shen H."/>
            <person name="Wang Q."/>
            <person name="Watt J."/>
            <person name="Xi L."/>
            <person name="Xin Y."/>
            <person name="Zhou J."/>
            <person name="Deng J."/>
            <person name="Jiang H."/>
            <person name="Liu Y."/>
            <person name="Qu J."/>
            <person name="Song X.-Z."/>
            <person name="Zhang L."/>
            <person name="Villasana D."/>
            <person name="Johnson A."/>
            <person name="Liu J."/>
            <person name="Liyanage D."/>
            <person name="Lorensuhewa L."/>
            <person name="Robinson T."/>
            <person name="Song A."/>
            <person name="Song B.-B."/>
            <person name="Dinh H."/>
            <person name="Thornton R."/>
            <person name="Coyle M."/>
            <person name="Francisco L."/>
            <person name="Jackson L."/>
            <person name="Javaid M."/>
            <person name="Korchina V."/>
            <person name="Kovar C."/>
            <person name="Mata R."/>
            <person name="Mathew T."/>
            <person name="Ngo R."/>
            <person name="Nguyen L."/>
            <person name="Nguyen N."/>
            <person name="Okwuonu G."/>
            <person name="Ongeri F."/>
            <person name="Pham C."/>
            <person name="Simmons D."/>
            <person name="Wilczek-Boney K."/>
            <person name="Hale W."/>
            <person name="Jakkamsetti A."/>
            <person name="Pham P."/>
            <person name="Ruth R."/>
            <person name="San Lucas F."/>
            <person name="Warren J."/>
            <person name="Zhang J."/>
            <person name="Zhao Z."/>
            <person name="Zhou C."/>
            <person name="Zhu D."/>
            <person name="Lee S."/>
            <person name="Bess C."/>
            <person name="Blankenburg K."/>
            <person name="Forbes L."/>
            <person name="Fu Q."/>
            <person name="Gubbala S."/>
            <person name="Hirani K."/>
            <person name="Jayaseelan J.C."/>
            <person name="Lara F."/>
            <person name="Munidasa M."/>
            <person name="Palculict T."/>
            <person name="Patil S."/>
            <person name="Pu L.-L."/>
            <person name="Saada N."/>
            <person name="Tang L."/>
            <person name="Weissenberger G."/>
            <person name="Zhu Y."/>
            <person name="Hemphill L."/>
            <person name="Shang Y."/>
            <person name="Youmans B."/>
            <person name="Ayvaz T."/>
            <person name="Ross M."/>
            <person name="Santibanez J."/>
            <person name="Aqrawi P."/>
            <person name="Gross S."/>
            <person name="Joshi V."/>
            <person name="Fowler G."/>
            <person name="Nazareth L."/>
            <person name="Reid J."/>
            <person name="Worley K."/>
            <person name="Petrosino J."/>
            <person name="Highlander S."/>
            <person name="Gibbs R."/>
        </authorList>
    </citation>
    <scope>NUCLEOTIDE SEQUENCE [LARGE SCALE GENOMIC DNA]</scope>
    <source>
        <strain evidence="4">MN8</strain>
    </source>
</reference>
<keyword evidence="1" id="KW-0547">Nucleotide-binding</keyword>
<organism evidence="4">
    <name type="scientific">Staphylococcus aureus subsp. aureus MN8</name>
    <dbReference type="NCBI Taxonomy" id="548470"/>
    <lineage>
        <taxon>Bacteria</taxon>
        <taxon>Bacillati</taxon>
        <taxon>Bacillota</taxon>
        <taxon>Bacilli</taxon>
        <taxon>Bacillales</taxon>
        <taxon>Staphylococcaceae</taxon>
        <taxon>Staphylococcus</taxon>
    </lineage>
</organism>
<feature type="domain" description="ABC transporter" evidence="3">
    <location>
        <begin position="15"/>
        <end position="242"/>
    </location>
</feature>
<evidence type="ECO:0000256" key="1">
    <source>
        <dbReference type="ARBA" id="ARBA00022741"/>
    </source>
</evidence>
<dbReference type="Proteomes" id="UP000003455">
    <property type="component" value="Chromosome"/>
</dbReference>
<gene>
    <name evidence="4" type="ORF">HMPREF0769_10783</name>
</gene>
<proteinExistence type="predicted"/>
<dbReference type="AlphaFoldDB" id="A0A0E1XLV7"/>
<protein>
    <submittedName>
        <fullName evidence="4">ABC transporter, ATP-binding protein</fullName>
    </submittedName>
</protein>
<dbReference type="Pfam" id="PF00005">
    <property type="entry name" value="ABC_tran"/>
    <property type="match status" value="1"/>
</dbReference>
<dbReference type="SUPFAM" id="SSF52540">
    <property type="entry name" value="P-loop containing nucleoside triphosphate hydrolases"/>
    <property type="match status" value="1"/>
</dbReference>
<dbReference type="EMBL" id="ACJA02000001">
    <property type="protein sequence ID" value="EFH96781.1"/>
    <property type="molecule type" value="Genomic_DNA"/>
</dbReference>
<keyword evidence="2 4" id="KW-0067">ATP-binding</keyword>
<dbReference type="PROSITE" id="PS00211">
    <property type="entry name" value="ABC_TRANSPORTER_1"/>
    <property type="match status" value="1"/>
</dbReference>
<evidence type="ECO:0000313" key="4">
    <source>
        <dbReference type="EMBL" id="EFH96781.1"/>
    </source>
</evidence>
<dbReference type="PANTHER" id="PTHR43038:SF3">
    <property type="entry name" value="ABC TRANSPORTER G FAMILY MEMBER 20 ISOFORM X1"/>
    <property type="match status" value="1"/>
</dbReference>
<dbReference type="Gene3D" id="3.40.50.300">
    <property type="entry name" value="P-loop containing nucleotide triphosphate hydrolases"/>
    <property type="match status" value="1"/>
</dbReference>